<protein>
    <recommendedName>
        <fullName evidence="1">Inosine/uridine-preferring nucleoside hydrolase domain-containing protein</fullName>
    </recommendedName>
</protein>
<dbReference type="EMBL" id="DRWN01000049">
    <property type="protein sequence ID" value="HHK68671.1"/>
    <property type="molecule type" value="Genomic_DNA"/>
</dbReference>
<organism evidence="2">
    <name type="scientific">Caldiarchaeum subterraneum</name>
    <dbReference type="NCBI Taxonomy" id="311458"/>
    <lineage>
        <taxon>Archaea</taxon>
        <taxon>Nitrososphaerota</taxon>
        <taxon>Candidatus Caldarchaeales</taxon>
        <taxon>Candidatus Caldarchaeaceae</taxon>
        <taxon>Candidatus Caldarchaeum</taxon>
    </lineage>
</organism>
<dbReference type="GO" id="GO:0016799">
    <property type="term" value="F:hydrolase activity, hydrolyzing N-glycosyl compounds"/>
    <property type="evidence" value="ECO:0007669"/>
    <property type="project" value="InterPro"/>
</dbReference>
<sequence>MLRLIIDTDTAGDDTISLLMALRWPGVKLEAVTVVCGNVEFSQEVENALYTVENFAKHHVPVYPGCSRPLLKSWKYADYVHGKDGMGENYFPKAKQRPENKHAVQALIELVNSSPEEYTIIAQGPLTNIATAIMLDRDFVKKVRRLYVMGGYADGFGNVTPAAEYNFWVDPDAAKIVLHSGIRPFIVGWDIAVKYSVVEESMHRQIATWGTKEADFFVKVNRKVVEFEKKVVGLPGSTHPDTITTAIAIEPKLAKRVEPRYVDVENQSELTRGMSVVDHLGVMGREANADVCYEADGKLFREMLFKILKGEV</sequence>
<dbReference type="AlphaFoldDB" id="A0A7C5QDW1"/>
<proteinExistence type="predicted"/>
<evidence type="ECO:0000313" key="2">
    <source>
        <dbReference type="EMBL" id="HHK68671.1"/>
    </source>
</evidence>
<dbReference type="SUPFAM" id="SSF53590">
    <property type="entry name" value="Nucleoside hydrolase"/>
    <property type="match status" value="1"/>
</dbReference>
<dbReference type="InterPro" id="IPR036452">
    <property type="entry name" value="Ribo_hydro-like"/>
</dbReference>
<dbReference type="CDD" id="cd02649">
    <property type="entry name" value="nuc_hydro_CeIAG"/>
    <property type="match status" value="1"/>
</dbReference>
<dbReference type="PANTHER" id="PTHR46190:SF1">
    <property type="entry name" value="SI:CH211-201H21.5"/>
    <property type="match status" value="1"/>
</dbReference>
<dbReference type="PANTHER" id="PTHR46190">
    <property type="entry name" value="SI:CH211-201H21.5-RELATED"/>
    <property type="match status" value="1"/>
</dbReference>
<dbReference type="Gene3D" id="3.90.245.10">
    <property type="entry name" value="Ribonucleoside hydrolase-like"/>
    <property type="match status" value="1"/>
</dbReference>
<dbReference type="InterPro" id="IPR001910">
    <property type="entry name" value="Inosine/uridine_hydrolase_dom"/>
</dbReference>
<dbReference type="Pfam" id="PF01156">
    <property type="entry name" value="IU_nuc_hydro"/>
    <property type="match status" value="1"/>
</dbReference>
<feature type="domain" description="Inosine/uridine-preferring nucleoside hydrolase" evidence="1">
    <location>
        <begin position="4"/>
        <end position="301"/>
    </location>
</feature>
<accession>A0A7C5QDW1</accession>
<evidence type="ECO:0000259" key="1">
    <source>
        <dbReference type="Pfam" id="PF01156"/>
    </source>
</evidence>
<gene>
    <name evidence="2" type="ORF">ENM11_05915</name>
</gene>
<comment type="caution">
    <text evidence="2">The sequence shown here is derived from an EMBL/GenBank/DDBJ whole genome shotgun (WGS) entry which is preliminary data.</text>
</comment>
<reference evidence="2" key="1">
    <citation type="journal article" date="2020" name="mSystems">
        <title>Genome- and Community-Level Interaction Insights into Carbon Utilization and Element Cycling Functions of Hydrothermarchaeota in Hydrothermal Sediment.</title>
        <authorList>
            <person name="Zhou Z."/>
            <person name="Liu Y."/>
            <person name="Xu W."/>
            <person name="Pan J."/>
            <person name="Luo Z.H."/>
            <person name="Li M."/>
        </authorList>
    </citation>
    <scope>NUCLEOTIDE SEQUENCE [LARGE SCALE GENOMIC DNA]</scope>
    <source>
        <strain evidence="2">SpSt-1056</strain>
    </source>
</reference>
<name>A0A7C5QDW1_CALS0</name>
<dbReference type="InterPro" id="IPR052775">
    <property type="entry name" value="IUN_hydrolase"/>
</dbReference>